<keyword evidence="4" id="KW-0064">Aspartyl protease</keyword>
<evidence type="ECO:0000256" key="2">
    <source>
        <dbReference type="ARBA" id="ARBA00022670"/>
    </source>
</evidence>
<evidence type="ECO:0000313" key="10">
    <source>
        <dbReference type="Proteomes" id="UP000019132"/>
    </source>
</evidence>
<protein>
    <recommendedName>
        <fullName evidence="8">Peptidase A1 domain-containing protein</fullName>
    </recommendedName>
</protein>
<sequence>MVHPWHVLIESSRAGASGNKVRAILNEDFVYLGDADSDQSGDLSDQLKIKYQFGCQISETDTSMVAKLFSNNEISSRLFSLCFAETGGFVTLGVAADTSLHKGDVAYAALVADEEDEVHLFRVKVTDIQIGNASIGEFSSHHSSRQSAFVIDSSAAFSSFPKATDGGGLVLEMTPLQYLVRESDQYCGALLFTEEGEGIIGANLMMDRDVIFDSENNHIGFVDANCTFDSTTESHLGAAQSNLAIVLAFAANGSSTPATSSTGNTSVDQNPQVQTDTTAKGSSFILVTVVGSVFVVMLLVVIGVAVRKRKNQRRQHDQILRQLCEANTDDPDGCEDGHDHDAKESFVTPHFLMHSPSWRSSIGGPREQCHDADDLSYDLVSSWQARRSSPRRVEL</sequence>
<dbReference type="STRING" id="431595.K3WTX8"/>
<dbReference type="Gene3D" id="2.40.70.10">
    <property type="entry name" value="Acid Proteases"/>
    <property type="match status" value="2"/>
</dbReference>
<keyword evidence="7" id="KW-1133">Transmembrane helix</keyword>
<dbReference type="GO" id="GO:0004190">
    <property type="term" value="F:aspartic-type endopeptidase activity"/>
    <property type="evidence" value="ECO:0007669"/>
    <property type="project" value="UniProtKB-KW"/>
</dbReference>
<keyword evidence="7" id="KW-0812">Transmembrane</keyword>
<dbReference type="VEuPathDB" id="FungiDB:PYU1_G008408"/>
<evidence type="ECO:0000256" key="4">
    <source>
        <dbReference type="ARBA" id="ARBA00022750"/>
    </source>
</evidence>
<comment type="similarity">
    <text evidence="1">Belongs to the peptidase A1 family.</text>
</comment>
<dbReference type="eggNOG" id="KOG1339">
    <property type="taxonomic scope" value="Eukaryota"/>
</dbReference>
<proteinExistence type="inferred from homology"/>
<evidence type="ECO:0000256" key="3">
    <source>
        <dbReference type="ARBA" id="ARBA00022729"/>
    </source>
</evidence>
<evidence type="ECO:0000256" key="1">
    <source>
        <dbReference type="ARBA" id="ARBA00007447"/>
    </source>
</evidence>
<dbReference type="EMBL" id="GL376613">
    <property type="status" value="NOT_ANNOTATED_CDS"/>
    <property type="molecule type" value="Genomic_DNA"/>
</dbReference>
<dbReference type="GO" id="GO:0006508">
    <property type="term" value="P:proteolysis"/>
    <property type="evidence" value="ECO:0007669"/>
    <property type="project" value="UniProtKB-KW"/>
</dbReference>
<keyword evidence="3" id="KW-0732">Signal</keyword>
<dbReference type="PANTHER" id="PTHR47965">
    <property type="entry name" value="ASPARTYL PROTEASE-RELATED"/>
    <property type="match status" value="1"/>
</dbReference>
<keyword evidence="5" id="KW-0378">Hydrolase</keyword>
<evidence type="ECO:0000259" key="8">
    <source>
        <dbReference type="Pfam" id="PF00026"/>
    </source>
</evidence>
<keyword evidence="2" id="KW-0645">Protease</keyword>
<reference evidence="10" key="2">
    <citation type="submission" date="2010-04" db="EMBL/GenBank/DDBJ databases">
        <authorList>
            <person name="Buell R."/>
            <person name="Hamilton J."/>
            <person name="Hostetler J."/>
        </authorList>
    </citation>
    <scope>NUCLEOTIDE SEQUENCE [LARGE SCALE GENOMIC DNA]</scope>
    <source>
        <strain evidence="10">DAOM:BR144</strain>
    </source>
</reference>
<accession>K3WTX8</accession>
<dbReference type="HOGENOM" id="CLU_699234_0_0_1"/>
<dbReference type="AlphaFoldDB" id="K3WTX8"/>
<keyword evidence="6" id="KW-0865">Zymogen</keyword>
<evidence type="ECO:0000256" key="5">
    <source>
        <dbReference type="ARBA" id="ARBA00022801"/>
    </source>
</evidence>
<evidence type="ECO:0000256" key="6">
    <source>
        <dbReference type="ARBA" id="ARBA00023145"/>
    </source>
</evidence>
<name>K3WTX8_GLOUD</name>
<evidence type="ECO:0000256" key="7">
    <source>
        <dbReference type="SAM" id="Phobius"/>
    </source>
</evidence>
<dbReference type="Pfam" id="PF00026">
    <property type="entry name" value="Asp"/>
    <property type="match status" value="1"/>
</dbReference>
<feature type="domain" description="Peptidase A1" evidence="8">
    <location>
        <begin position="61"/>
        <end position="162"/>
    </location>
</feature>
<dbReference type="PANTHER" id="PTHR47965:SF12">
    <property type="entry name" value="ASPARTIC PROTEINASE 3-RELATED"/>
    <property type="match status" value="1"/>
</dbReference>
<reference evidence="9" key="3">
    <citation type="submission" date="2015-02" db="UniProtKB">
        <authorList>
            <consortium name="EnsemblProtists"/>
        </authorList>
    </citation>
    <scope>IDENTIFICATION</scope>
    <source>
        <strain evidence="9">DAOM BR144</strain>
    </source>
</reference>
<dbReference type="InParanoid" id="K3WTX8"/>
<dbReference type="EnsemblProtists" id="PYU1_T008424">
    <property type="protein sequence ID" value="PYU1_T008424"/>
    <property type="gene ID" value="PYU1_G008408"/>
</dbReference>
<dbReference type="InterPro" id="IPR021109">
    <property type="entry name" value="Peptidase_aspartic_dom_sf"/>
</dbReference>
<feature type="transmembrane region" description="Helical" evidence="7">
    <location>
        <begin position="284"/>
        <end position="306"/>
    </location>
</feature>
<keyword evidence="10" id="KW-1185">Reference proteome</keyword>
<keyword evidence="7" id="KW-0472">Membrane</keyword>
<dbReference type="Proteomes" id="UP000019132">
    <property type="component" value="Unassembled WGS sequence"/>
</dbReference>
<dbReference type="InterPro" id="IPR033121">
    <property type="entry name" value="PEPTIDASE_A1"/>
</dbReference>
<dbReference type="SUPFAM" id="SSF50630">
    <property type="entry name" value="Acid proteases"/>
    <property type="match status" value="1"/>
</dbReference>
<evidence type="ECO:0000313" key="9">
    <source>
        <dbReference type="EnsemblProtists" id="PYU1_T008424"/>
    </source>
</evidence>
<reference evidence="10" key="1">
    <citation type="journal article" date="2010" name="Genome Biol.">
        <title>Genome sequence of the necrotrophic plant pathogen Pythium ultimum reveals original pathogenicity mechanisms and effector repertoire.</title>
        <authorList>
            <person name="Levesque C.A."/>
            <person name="Brouwer H."/>
            <person name="Cano L."/>
            <person name="Hamilton J.P."/>
            <person name="Holt C."/>
            <person name="Huitema E."/>
            <person name="Raffaele S."/>
            <person name="Robideau G.P."/>
            <person name="Thines M."/>
            <person name="Win J."/>
            <person name="Zerillo M.M."/>
            <person name="Beakes G.W."/>
            <person name="Boore J.L."/>
            <person name="Busam D."/>
            <person name="Dumas B."/>
            <person name="Ferriera S."/>
            <person name="Fuerstenberg S.I."/>
            <person name="Gachon C.M."/>
            <person name="Gaulin E."/>
            <person name="Govers F."/>
            <person name="Grenville-Briggs L."/>
            <person name="Horner N."/>
            <person name="Hostetler J."/>
            <person name="Jiang R.H."/>
            <person name="Johnson J."/>
            <person name="Krajaejun T."/>
            <person name="Lin H."/>
            <person name="Meijer H.J."/>
            <person name="Moore B."/>
            <person name="Morris P."/>
            <person name="Phuntmart V."/>
            <person name="Puiu D."/>
            <person name="Shetty J."/>
            <person name="Stajich J.E."/>
            <person name="Tripathy S."/>
            <person name="Wawra S."/>
            <person name="van West P."/>
            <person name="Whitty B.R."/>
            <person name="Coutinho P.M."/>
            <person name="Henrissat B."/>
            <person name="Martin F."/>
            <person name="Thomas P.D."/>
            <person name="Tyler B.M."/>
            <person name="De Vries R.P."/>
            <person name="Kamoun S."/>
            <person name="Yandell M."/>
            <person name="Tisserat N."/>
            <person name="Buell C.R."/>
        </authorList>
    </citation>
    <scope>NUCLEOTIDE SEQUENCE</scope>
    <source>
        <strain evidence="10">DAOM:BR144</strain>
    </source>
</reference>
<dbReference type="InterPro" id="IPR001461">
    <property type="entry name" value="Aspartic_peptidase_A1"/>
</dbReference>
<organism evidence="9 10">
    <name type="scientific">Globisporangium ultimum (strain ATCC 200006 / CBS 805.95 / DAOM BR144)</name>
    <name type="common">Pythium ultimum</name>
    <dbReference type="NCBI Taxonomy" id="431595"/>
    <lineage>
        <taxon>Eukaryota</taxon>
        <taxon>Sar</taxon>
        <taxon>Stramenopiles</taxon>
        <taxon>Oomycota</taxon>
        <taxon>Peronosporomycetes</taxon>
        <taxon>Pythiales</taxon>
        <taxon>Pythiaceae</taxon>
        <taxon>Globisporangium</taxon>
    </lineage>
</organism>